<evidence type="ECO:0000259" key="8">
    <source>
        <dbReference type="Pfam" id="PF17681"/>
    </source>
</evidence>
<evidence type="ECO:0000256" key="1">
    <source>
        <dbReference type="ARBA" id="ARBA00004245"/>
    </source>
</evidence>
<dbReference type="Gene3D" id="1.20.120.1900">
    <property type="entry name" value="Gamma-tubulin complex, C-terminal domain"/>
    <property type="match status" value="1"/>
</dbReference>
<keyword evidence="5" id="KW-0206">Cytoskeleton</keyword>
<dbReference type="InterPro" id="IPR007259">
    <property type="entry name" value="GCP"/>
</dbReference>
<keyword evidence="4" id="KW-0493">Microtubule</keyword>
<dbReference type="GO" id="GO:0044732">
    <property type="term" value="C:mitotic spindle pole body"/>
    <property type="evidence" value="ECO:0007669"/>
    <property type="project" value="TreeGrafter"/>
</dbReference>
<dbReference type="GO" id="GO:0000922">
    <property type="term" value="C:spindle pole"/>
    <property type="evidence" value="ECO:0007669"/>
    <property type="project" value="InterPro"/>
</dbReference>
<reference evidence="9 10" key="1">
    <citation type="submission" date="2014-04" db="EMBL/GenBank/DDBJ databases">
        <authorList>
            <consortium name="DOE Joint Genome Institute"/>
            <person name="Kuo A."/>
            <person name="Zuccaro A."/>
            <person name="Kohler A."/>
            <person name="Nagy L.G."/>
            <person name="Floudas D."/>
            <person name="Copeland A."/>
            <person name="Barry K.W."/>
            <person name="Cichocki N."/>
            <person name="Veneault-Fourrey C."/>
            <person name="LaButti K."/>
            <person name="Lindquist E.A."/>
            <person name="Lipzen A."/>
            <person name="Lundell T."/>
            <person name="Morin E."/>
            <person name="Murat C."/>
            <person name="Sun H."/>
            <person name="Tunlid A."/>
            <person name="Henrissat B."/>
            <person name="Grigoriev I.V."/>
            <person name="Hibbett D.S."/>
            <person name="Martin F."/>
            <person name="Nordberg H.P."/>
            <person name="Cantor M.N."/>
            <person name="Hua S.X."/>
        </authorList>
    </citation>
    <scope>NUCLEOTIDE SEQUENCE [LARGE SCALE GENOMIC DNA]</scope>
    <source>
        <strain evidence="9 10">MAFF 305830</strain>
    </source>
</reference>
<evidence type="ECO:0000259" key="7">
    <source>
        <dbReference type="Pfam" id="PF04130"/>
    </source>
</evidence>
<dbReference type="InterPro" id="IPR042241">
    <property type="entry name" value="GCP_C_sf"/>
</dbReference>
<dbReference type="OrthoDB" id="5860513at2759"/>
<feature type="domain" description="Gamma tubulin complex component protein N-terminal" evidence="8">
    <location>
        <begin position="164"/>
        <end position="515"/>
    </location>
</feature>
<feature type="domain" description="Gamma tubulin complex component C-terminal" evidence="7">
    <location>
        <begin position="518"/>
        <end position="864"/>
    </location>
</feature>
<evidence type="ECO:0000256" key="6">
    <source>
        <dbReference type="SAM" id="MobiDB-lite"/>
    </source>
</evidence>
<dbReference type="GO" id="GO:0007020">
    <property type="term" value="P:microtubule nucleation"/>
    <property type="evidence" value="ECO:0007669"/>
    <property type="project" value="InterPro"/>
</dbReference>
<dbReference type="Pfam" id="PF04130">
    <property type="entry name" value="GCP_C_terminal"/>
    <property type="match status" value="1"/>
</dbReference>
<evidence type="ECO:0000313" key="9">
    <source>
        <dbReference type="EMBL" id="KIM30933.1"/>
    </source>
</evidence>
<sequence length="883" mass="99675">MATALNTLVLSLVPAARRDERLRADLTEDSLHILNSHIGSSRQVDIGHISANIRAKLSAQDSLRFSNLLARLLDQDLLTRKHAVLQFMAALSSSSAQPPPIIPPLMPSISRSSPASPLSRSRRSSMIPPAVPNQPPSTAKSKAQLLKEYRARHGRPQFAEALLLRDALYLLQGISGKVVRFNENKADGELTVVFSEDPRFQLPAPTRALILRLSELGHLYVRVSKWVRDHDGRPGVGMIEQSLCHHLQSQLTEYYRLIAVLESQMSQGGSIDMEDARPIGTKDEETGLTLRRLEVWVDEWRLRMRMMSVCVEGCQDSSGGALVSLIYGYTDNGDPFVRNFTDQLLEEVSKPFFQTLQKWLFAGELHDPYLEFFVAANPELSHLQYTHAHSNINANIGALMGDGGFAGAEDDDRNQSDEARNIGLKLWEGKYQFRTEMLPSFVGESFGKKIFSTGKSLNFIRYSCHDSDWVATRNKLDHTGPGRTLKYSDIPGLVRSIDSAYQIASQRLFDIFFEKFRLLEHLRALKSYLLLGAGDFADQLMLLLITSLSRPANTLYRHNLTATLEAAVRSSNARFDPPDVLRRLDARMMEYSHGEIGWDVFTLEYKVDAPIDTVIDPDSMENYLKIFHHLWKMKRVEGALSALWNRIAAGARSFLGGAGGGGRGGGRRSSVQSEVLDDLQCEWHQIRIVLCEMIHFMRQLQAFSQLEVIECSWKELMDFITKKEGDLDGLIHAHRVYLDRMVKKILLMSPKAGKEEHLLIQLRELFHNILQFRDATESLYNYCLAEAARVDSERDHDRGVFTLPDANPLSTSHKSADLPRILRRVKEYSGLFSERAQAIVHSLQVHQDLDCRFLSIRLNFSDFYRTKKELKAAAEAQGSAKGA</sequence>
<feature type="region of interest" description="Disordered" evidence="6">
    <location>
        <begin position="99"/>
        <end position="142"/>
    </location>
</feature>
<organism evidence="9 10">
    <name type="scientific">Serendipita vermifera MAFF 305830</name>
    <dbReference type="NCBI Taxonomy" id="933852"/>
    <lineage>
        <taxon>Eukaryota</taxon>
        <taxon>Fungi</taxon>
        <taxon>Dikarya</taxon>
        <taxon>Basidiomycota</taxon>
        <taxon>Agaricomycotina</taxon>
        <taxon>Agaricomycetes</taxon>
        <taxon>Sebacinales</taxon>
        <taxon>Serendipitaceae</taxon>
        <taxon>Serendipita</taxon>
    </lineage>
</organism>
<dbReference type="GO" id="GO:0051011">
    <property type="term" value="F:microtubule minus-end binding"/>
    <property type="evidence" value="ECO:0007669"/>
    <property type="project" value="TreeGrafter"/>
</dbReference>
<proteinExistence type="inferred from homology"/>
<dbReference type="HOGENOM" id="CLU_003736_2_0_1"/>
<evidence type="ECO:0000256" key="4">
    <source>
        <dbReference type="ARBA" id="ARBA00022701"/>
    </source>
</evidence>
<dbReference type="Proteomes" id="UP000054097">
    <property type="component" value="Unassembled WGS sequence"/>
</dbReference>
<dbReference type="GO" id="GO:0051225">
    <property type="term" value="P:spindle assembly"/>
    <property type="evidence" value="ECO:0007669"/>
    <property type="project" value="TreeGrafter"/>
</dbReference>
<gene>
    <name evidence="9" type="ORF">M408DRAFT_272768</name>
</gene>
<dbReference type="STRING" id="933852.A0A0C2WXT7"/>
<name>A0A0C2WXT7_SERVB</name>
<dbReference type="GO" id="GO:0043015">
    <property type="term" value="F:gamma-tubulin binding"/>
    <property type="evidence" value="ECO:0007669"/>
    <property type="project" value="InterPro"/>
</dbReference>
<dbReference type="PANTHER" id="PTHR19302:SF14">
    <property type="entry name" value="GAMMA-TUBULIN COMPLEX COMPONENT 3"/>
    <property type="match status" value="1"/>
</dbReference>
<evidence type="ECO:0000256" key="3">
    <source>
        <dbReference type="ARBA" id="ARBA00022490"/>
    </source>
</evidence>
<accession>A0A0C2WXT7</accession>
<dbReference type="GO" id="GO:0031122">
    <property type="term" value="P:cytoplasmic microtubule organization"/>
    <property type="evidence" value="ECO:0007669"/>
    <property type="project" value="TreeGrafter"/>
</dbReference>
<keyword evidence="3" id="KW-0963">Cytoplasm</keyword>
<evidence type="ECO:0000256" key="5">
    <source>
        <dbReference type="ARBA" id="ARBA00023212"/>
    </source>
</evidence>
<dbReference type="AlphaFoldDB" id="A0A0C2WXT7"/>
<protein>
    <submittedName>
        <fullName evidence="9">Uncharacterized protein</fullName>
    </submittedName>
</protein>
<dbReference type="EMBL" id="KN824283">
    <property type="protein sequence ID" value="KIM30933.1"/>
    <property type="molecule type" value="Genomic_DNA"/>
</dbReference>
<comment type="similarity">
    <text evidence="2">Belongs to the TUBGCP family.</text>
</comment>
<dbReference type="GO" id="GO:0000930">
    <property type="term" value="C:gamma-tubulin complex"/>
    <property type="evidence" value="ECO:0007669"/>
    <property type="project" value="UniProtKB-ARBA"/>
</dbReference>
<dbReference type="GO" id="GO:0051321">
    <property type="term" value="P:meiotic cell cycle"/>
    <property type="evidence" value="ECO:0007669"/>
    <property type="project" value="TreeGrafter"/>
</dbReference>
<dbReference type="Pfam" id="PF17681">
    <property type="entry name" value="GCP_N_terminal"/>
    <property type="match status" value="1"/>
</dbReference>
<dbReference type="GO" id="GO:0005874">
    <property type="term" value="C:microtubule"/>
    <property type="evidence" value="ECO:0007669"/>
    <property type="project" value="UniProtKB-KW"/>
</dbReference>
<comment type="subcellular location">
    <subcellularLocation>
        <location evidence="1">Cytoplasm</location>
        <location evidence="1">Cytoskeleton</location>
    </subcellularLocation>
</comment>
<evidence type="ECO:0000313" key="10">
    <source>
        <dbReference type="Proteomes" id="UP000054097"/>
    </source>
</evidence>
<feature type="compositionally biased region" description="Low complexity" evidence="6">
    <location>
        <begin position="107"/>
        <end position="128"/>
    </location>
</feature>
<dbReference type="InterPro" id="IPR041470">
    <property type="entry name" value="GCP_N"/>
</dbReference>
<evidence type="ECO:0000256" key="2">
    <source>
        <dbReference type="ARBA" id="ARBA00010337"/>
    </source>
</evidence>
<reference evidence="10" key="2">
    <citation type="submission" date="2015-01" db="EMBL/GenBank/DDBJ databases">
        <title>Evolutionary Origins and Diversification of the Mycorrhizal Mutualists.</title>
        <authorList>
            <consortium name="DOE Joint Genome Institute"/>
            <consortium name="Mycorrhizal Genomics Consortium"/>
            <person name="Kohler A."/>
            <person name="Kuo A."/>
            <person name="Nagy L.G."/>
            <person name="Floudas D."/>
            <person name="Copeland A."/>
            <person name="Barry K.W."/>
            <person name="Cichocki N."/>
            <person name="Veneault-Fourrey C."/>
            <person name="LaButti K."/>
            <person name="Lindquist E.A."/>
            <person name="Lipzen A."/>
            <person name="Lundell T."/>
            <person name="Morin E."/>
            <person name="Murat C."/>
            <person name="Riley R."/>
            <person name="Ohm R."/>
            <person name="Sun H."/>
            <person name="Tunlid A."/>
            <person name="Henrissat B."/>
            <person name="Grigoriev I.V."/>
            <person name="Hibbett D.S."/>
            <person name="Martin F."/>
        </authorList>
    </citation>
    <scope>NUCLEOTIDE SEQUENCE [LARGE SCALE GENOMIC DNA]</scope>
    <source>
        <strain evidence="10">MAFF 305830</strain>
    </source>
</reference>
<dbReference type="GO" id="GO:0000278">
    <property type="term" value="P:mitotic cell cycle"/>
    <property type="evidence" value="ECO:0007669"/>
    <property type="project" value="TreeGrafter"/>
</dbReference>
<dbReference type="PANTHER" id="PTHR19302">
    <property type="entry name" value="GAMMA TUBULIN COMPLEX PROTEIN"/>
    <property type="match status" value="1"/>
</dbReference>
<keyword evidence="10" id="KW-1185">Reference proteome</keyword>
<dbReference type="InterPro" id="IPR040457">
    <property type="entry name" value="GCP_C"/>
</dbReference>